<evidence type="ECO:0000313" key="11">
    <source>
        <dbReference type="Proteomes" id="UP000248897"/>
    </source>
</evidence>
<dbReference type="InterPro" id="IPR009094">
    <property type="entry name" value="DiS-bond_isomerase_DsbC/G_N_sf"/>
</dbReference>
<gene>
    <name evidence="10" type="primary">dsbG</name>
    <name evidence="10" type="ORF">NCTC12961_03712</name>
</gene>
<reference evidence="10 11" key="1">
    <citation type="submission" date="2018-06" db="EMBL/GenBank/DDBJ databases">
        <authorList>
            <consortium name="Pathogen Informatics"/>
            <person name="Doyle S."/>
        </authorList>
    </citation>
    <scope>NUCLEOTIDE SEQUENCE [LARGE SCALE GENOMIC DNA]</scope>
    <source>
        <strain evidence="10 11">NCTC12961</strain>
    </source>
</reference>
<dbReference type="InterPro" id="IPR012336">
    <property type="entry name" value="Thioredoxin-like_fold"/>
</dbReference>
<evidence type="ECO:0000313" key="10">
    <source>
        <dbReference type="EMBL" id="SQI42718.1"/>
    </source>
</evidence>
<keyword evidence="4 7" id="KW-0574">Periplasm</keyword>
<evidence type="ECO:0000256" key="2">
    <source>
        <dbReference type="ARBA" id="ARBA00009813"/>
    </source>
</evidence>
<dbReference type="InterPro" id="IPR018950">
    <property type="entry name" value="DiS-bond_isomerase_DsbC/G_N"/>
</dbReference>
<dbReference type="GO" id="GO:0042597">
    <property type="term" value="C:periplasmic space"/>
    <property type="evidence" value="ECO:0007669"/>
    <property type="project" value="UniProtKB-SubCell"/>
</dbReference>
<keyword evidence="3 7" id="KW-0732">Signal</keyword>
<accession>A0A2X4V3G5</accession>
<dbReference type="Proteomes" id="UP000248897">
    <property type="component" value="Chromosome 1"/>
</dbReference>
<evidence type="ECO:0000259" key="8">
    <source>
        <dbReference type="Pfam" id="PF10411"/>
    </source>
</evidence>
<keyword evidence="5" id="KW-1015">Disulfide bond</keyword>
<proteinExistence type="inferred from homology"/>
<evidence type="ECO:0000256" key="6">
    <source>
        <dbReference type="ARBA" id="ARBA00023284"/>
    </source>
</evidence>
<comment type="function">
    <text evidence="7">Required for disulfide bond formation in some periplasmic proteins. Acts by transferring its disulfide bond to other proteins and is reduced in the process.</text>
</comment>
<dbReference type="NCBIfam" id="NF008657">
    <property type="entry name" value="PRK11657.1"/>
    <property type="match status" value="1"/>
</dbReference>
<dbReference type="InterPro" id="IPR051470">
    <property type="entry name" value="Thiol:disulfide_interchange"/>
</dbReference>
<dbReference type="Gene3D" id="3.10.450.70">
    <property type="entry name" value="Disulphide bond isomerase, DsbC/G, N-terminal"/>
    <property type="match status" value="1"/>
</dbReference>
<evidence type="ECO:0000256" key="3">
    <source>
        <dbReference type="ARBA" id="ARBA00022729"/>
    </source>
</evidence>
<dbReference type="Pfam" id="PF13098">
    <property type="entry name" value="Thioredoxin_2"/>
    <property type="match status" value="1"/>
</dbReference>
<dbReference type="SUPFAM" id="SSF54423">
    <property type="entry name" value="DsbC/DsbG N-terminal domain-like"/>
    <property type="match status" value="1"/>
</dbReference>
<sequence length="257" mass="28245">MEIRVNKYILALSAVLIGTQVQAATPAALPAPVKQLEKQGIEIIKPFTAPGGVQGWLGKYQGTGVTIYLTPDKKHAISGYMYDENGSNLSEKVIQEEIYIPAGREMWQRLLKAPGILEGSDKANCQIVVFADPFCPYCKTFRQEVQPYIKDNKIAMKTQLVGVMQPDSGRYAAAILASDNPAKVWQDFELSGGKSKPALLEKTPQPIFSQIQYNQKLMDDLGANGTPAIYYLNHANVLQQIAGLPDKEQMANLVACK</sequence>
<dbReference type="Gene3D" id="3.40.30.10">
    <property type="entry name" value="Glutaredoxin"/>
    <property type="match status" value="1"/>
</dbReference>
<dbReference type="STRING" id="82996.ADP72_21140"/>
<organism evidence="10 11">
    <name type="scientific">Serratia plymuthica</name>
    <dbReference type="NCBI Taxonomy" id="82996"/>
    <lineage>
        <taxon>Bacteria</taxon>
        <taxon>Pseudomonadati</taxon>
        <taxon>Pseudomonadota</taxon>
        <taxon>Gammaproteobacteria</taxon>
        <taxon>Enterobacterales</taxon>
        <taxon>Yersiniaceae</taxon>
        <taxon>Serratia</taxon>
    </lineage>
</organism>
<name>A0A2X4V3G5_SERPL</name>
<feature type="domain" description="Disulphide bond isomerase DsbC/G N-terminal" evidence="8">
    <location>
        <begin position="26"/>
        <end position="91"/>
    </location>
</feature>
<keyword evidence="6 7" id="KW-0676">Redox-active center</keyword>
<dbReference type="SUPFAM" id="SSF52833">
    <property type="entry name" value="Thioredoxin-like"/>
    <property type="match status" value="1"/>
</dbReference>
<dbReference type="Pfam" id="PF10411">
    <property type="entry name" value="DsbC_N"/>
    <property type="match status" value="1"/>
</dbReference>
<evidence type="ECO:0000256" key="1">
    <source>
        <dbReference type="ARBA" id="ARBA00004418"/>
    </source>
</evidence>
<feature type="signal peptide" evidence="7">
    <location>
        <begin position="1"/>
        <end position="23"/>
    </location>
</feature>
<feature type="chain" id="PRO_5015801782" description="Thiol:disulfide interchange protein" evidence="7">
    <location>
        <begin position="24"/>
        <end position="257"/>
    </location>
</feature>
<evidence type="ECO:0000256" key="4">
    <source>
        <dbReference type="ARBA" id="ARBA00022764"/>
    </source>
</evidence>
<evidence type="ECO:0000259" key="9">
    <source>
        <dbReference type="Pfam" id="PF13098"/>
    </source>
</evidence>
<dbReference type="PANTHER" id="PTHR35272:SF4">
    <property type="entry name" value="THIOL:DISULFIDE INTERCHANGE PROTEIN DSBG"/>
    <property type="match status" value="1"/>
</dbReference>
<evidence type="ECO:0000256" key="7">
    <source>
        <dbReference type="RuleBase" id="RU364038"/>
    </source>
</evidence>
<comment type="similarity">
    <text evidence="2 7">Belongs to the thioredoxin family. DsbC subfamily.</text>
</comment>
<protein>
    <recommendedName>
        <fullName evidence="7">Thiol:disulfide interchange protein</fullName>
    </recommendedName>
</protein>
<comment type="subcellular location">
    <subcellularLocation>
        <location evidence="1 7">Periplasm</location>
    </subcellularLocation>
</comment>
<evidence type="ECO:0000256" key="5">
    <source>
        <dbReference type="ARBA" id="ARBA00023157"/>
    </source>
</evidence>
<dbReference type="CDD" id="cd03020">
    <property type="entry name" value="DsbA_DsbC_DsbG"/>
    <property type="match status" value="1"/>
</dbReference>
<dbReference type="EMBL" id="LS483469">
    <property type="protein sequence ID" value="SQI42718.1"/>
    <property type="molecule type" value="Genomic_DNA"/>
</dbReference>
<dbReference type="InterPro" id="IPR036249">
    <property type="entry name" value="Thioredoxin-like_sf"/>
</dbReference>
<dbReference type="AlphaFoldDB" id="A0A2X4V3G5"/>
<feature type="domain" description="Thioredoxin-like fold" evidence="9">
    <location>
        <begin position="126"/>
        <end position="253"/>
    </location>
</feature>
<dbReference type="PANTHER" id="PTHR35272">
    <property type="entry name" value="THIOL:DISULFIDE INTERCHANGE PROTEIN DSBC-RELATED"/>
    <property type="match status" value="1"/>
</dbReference>
<dbReference type="InterPro" id="IPR033954">
    <property type="entry name" value="DiS-bond_Isoase_DsbC/G"/>
</dbReference>